<evidence type="ECO:0000259" key="11">
    <source>
        <dbReference type="PROSITE" id="PS50016"/>
    </source>
</evidence>
<dbReference type="SMART" id="SM00249">
    <property type="entry name" value="PHD"/>
    <property type="match status" value="2"/>
</dbReference>
<feature type="compositionally biased region" description="Basic and acidic residues" evidence="10">
    <location>
        <begin position="212"/>
        <end position="221"/>
    </location>
</feature>
<feature type="compositionally biased region" description="Polar residues" evidence="10">
    <location>
        <begin position="927"/>
        <end position="942"/>
    </location>
</feature>
<feature type="binding site" evidence="8">
    <location>
        <position position="636"/>
    </location>
    <ligand>
        <name>Zn(2+)</name>
        <dbReference type="ChEBI" id="CHEBI:29105"/>
        <label>1</label>
    </ligand>
</feature>
<dbReference type="SUPFAM" id="SSF57903">
    <property type="entry name" value="FYVE/PHD zinc finger"/>
    <property type="match status" value="2"/>
</dbReference>
<feature type="binding site" evidence="8">
    <location>
        <position position="649"/>
    </location>
    <ligand>
        <name>Zn(2+)</name>
        <dbReference type="ChEBI" id="CHEBI:29105"/>
        <label>2</label>
    </ligand>
</feature>
<dbReference type="InterPro" id="IPR001965">
    <property type="entry name" value="Znf_PHD"/>
</dbReference>
<feature type="compositionally biased region" description="Basic residues" evidence="10">
    <location>
        <begin position="663"/>
        <end position="686"/>
    </location>
</feature>
<dbReference type="CDD" id="cd15505">
    <property type="entry name" value="PHD_ING"/>
    <property type="match status" value="1"/>
</dbReference>
<feature type="compositionally biased region" description="Acidic residues" evidence="10">
    <location>
        <begin position="784"/>
        <end position="805"/>
    </location>
</feature>
<feature type="compositionally biased region" description="Basic and acidic residues" evidence="10">
    <location>
        <begin position="421"/>
        <end position="430"/>
    </location>
</feature>
<dbReference type="PROSITE" id="PS50016">
    <property type="entry name" value="ZF_PHD_2"/>
    <property type="match status" value="2"/>
</dbReference>
<feature type="region of interest" description="Disordered" evidence="10">
    <location>
        <begin position="663"/>
        <end position="687"/>
    </location>
</feature>
<dbReference type="PANTHER" id="PTHR10333">
    <property type="entry name" value="INHIBITOR OF GROWTH PROTEIN"/>
    <property type="match status" value="1"/>
</dbReference>
<feature type="region of interest" description="Disordered" evidence="10">
    <location>
        <begin position="384"/>
        <end position="520"/>
    </location>
</feature>
<dbReference type="SUPFAM" id="SSF57667">
    <property type="entry name" value="beta-beta-alpha zinc fingers"/>
    <property type="match status" value="1"/>
</dbReference>
<evidence type="ECO:0000256" key="8">
    <source>
        <dbReference type="PIRSR" id="PIRSR628651-51"/>
    </source>
</evidence>
<comment type="subcellular location">
    <subcellularLocation>
        <location evidence="1">Nucleus</location>
    </subcellularLocation>
</comment>
<dbReference type="Gene3D" id="3.30.40.10">
    <property type="entry name" value="Zinc/RING finger domain, C3HC4 (zinc finger)"/>
    <property type="match status" value="2"/>
</dbReference>
<feature type="compositionally biased region" description="Basic residues" evidence="10">
    <location>
        <begin position="893"/>
        <end position="909"/>
    </location>
</feature>
<dbReference type="PROSITE" id="PS01359">
    <property type="entry name" value="ZF_PHD_1"/>
    <property type="match status" value="2"/>
</dbReference>
<keyword evidence="14" id="KW-1185">Reference proteome</keyword>
<dbReference type="AlphaFoldDB" id="A0A7M7HNP5"/>
<proteinExistence type="inferred from homology"/>
<dbReference type="GO" id="GO:0005634">
    <property type="term" value="C:nucleus"/>
    <property type="evidence" value="ECO:0000318"/>
    <property type="project" value="GO_Central"/>
</dbReference>
<feature type="binding site" evidence="8">
    <location>
        <position position="633"/>
    </location>
    <ligand>
        <name>Zn(2+)</name>
        <dbReference type="ChEBI" id="CHEBI:29105"/>
        <label>1</label>
    </ligand>
</feature>
<name>A0A7M7HNP5_STRPU</name>
<feature type="binding site" evidence="8">
    <location>
        <position position="610"/>
    </location>
    <ligand>
        <name>Zn(2+)</name>
        <dbReference type="ChEBI" id="CHEBI:29105"/>
        <label>1</label>
    </ligand>
</feature>
<evidence type="ECO:0000256" key="7">
    <source>
        <dbReference type="ARBA" id="ARBA00023242"/>
    </source>
</evidence>
<feature type="compositionally biased region" description="Acidic residues" evidence="10">
    <location>
        <begin position="149"/>
        <end position="158"/>
    </location>
</feature>
<feature type="compositionally biased region" description="Basic and acidic residues" evidence="10">
    <location>
        <begin position="806"/>
        <end position="831"/>
    </location>
</feature>
<dbReference type="InterPro" id="IPR036236">
    <property type="entry name" value="Znf_C2H2_sf"/>
</dbReference>
<keyword evidence="6" id="KW-0156">Chromatin regulator</keyword>
<evidence type="ECO:0000256" key="10">
    <source>
        <dbReference type="SAM" id="MobiDB-lite"/>
    </source>
</evidence>
<protein>
    <submittedName>
        <fullName evidence="13">Uncharacterized protein</fullName>
    </submittedName>
</protein>
<dbReference type="EnsemblMetazoa" id="XM_011677502">
    <property type="protein sequence ID" value="XP_011675804"/>
    <property type="gene ID" value="LOC100892388"/>
</dbReference>
<dbReference type="SMART" id="SM00355">
    <property type="entry name" value="ZnF_C2H2"/>
    <property type="match status" value="2"/>
</dbReference>
<evidence type="ECO:0000313" key="13">
    <source>
        <dbReference type="EnsemblMetazoa" id="XP_011675804"/>
    </source>
</evidence>
<feature type="domain" description="PHD-type" evidence="11">
    <location>
        <begin position="692"/>
        <end position="742"/>
    </location>
</feature>
<dbReference type="OrthoDB" id="5411773at2759"/>
<keyword evidence="4 9" id="KW-0863">Zinc-finger</keyword>
<feature type="domain" description="C2H2-type" evidence="12">
    <location>
        <begin position="1080"/>
        <end position="1105"/>
    </location>
</feature>
<dbReference type="InterPro" id="IPR028651">
    <property type="entry name" value="ING_fam"/>
</dbReference>
<feature type="region of interest" description="Disordered" evidence="10">
    <location>
        <begin position="40"/>
        <end position="96"/>
    </location>
</feature>
<evidence type="ECO:0000256" key="1">
    <source>
        <dbReference type="ARBA" id="ARBA00004123"/>
    </source>
</evidence>
<reference evidence="13" key="2">
    <citation type="submission" date="2021-01" db="UniProtKB">
        <authorList>
            <consortium name="EnsemblMetazoa"/>
        </authorList>
    </citation>
    <scope>IDENTIFICATION</scope>
</reference>
<evidence type="ECO:0000259" key="12">
    <source>
        <dbReference type="PROSITE" id="PS50157"/>
    </source>
</evidence>
<feature type="compositionally biased region" description="Basic and acidic residues" evidence="10">
    <location>
        <begin position="916"/>
        <end position="925"/>
    </location>
</feature>
<feature type="compositionally biased region" description="Acidic residues" evidence="10">
    <location>
        <begin position="870"/>
        <end position="881"/>
    </location>
</feature>
<feature type="domain" description="C2H2-type" evidence="12">
    <location>
        <begin position="1050"/>
        <end position="1078"/>
    </location>
</feature>
<dbReference type="RefSeq" id="XP_011675804.2">
    <property type="nucleotide sequence ID" value="XM_011677502.2"/>
</dbReference>
<feature type="compositionally biased region" description="Basic and acidic residues" evidence="10">
    <location>
        <begin position="438"/>
        <end position="447"/>
    </location>
</feature>
<dbReference type="PANTHER" id="PTHR10333:SF42">
    <property type="entry name" value="INHIBITOR OF GROWTH PROTEIN 5"/>
    <property type="match status" value="1"/>
</dbReference>
<dbReference type="Proteomes" id="UP000007110">
    <property type="component" value="Unassembled WGS sequence"/>
</dbReference>
<evidence type="ECO:0000256" key="4">
    <source>
        <dbReference type="ARBA" id="ARBA00022771"/>
    </source>
</evidence>
<feature type="region of interest" description="Disordered" evidence="10">
    <location>
        <begin position="763"/>
        <end position="942"/>
    </location>
</feature>
<dbReference type="InterPro" id="IPR013083">
    <property type="entry name" value="Znf_RING/FYVE/PHD"/>
</dbReference>
<dbReference type="PROSITE" id="PS50157">
    <property type="entry name" value="ZINC_FINGER_C2H2_2"/>
    <property type="match status" value="2"/>
</dbReference>
<feature type="binding site" evidence="8">
    <location>
        <position position="627"/>
    </location>
    <ligand>
        <name>Zn(2+)</name>
        <dbReference type="ChEBI" id="CHEBI:29105"/>
        <label>2</label>
    </ligand>
</feature>
<feature type="compositionally biased region" description="Basic residues" evidence="10">
    <location>
        <begin position="176"/>
        <end position="191"/>
    </location>
</feature>
<reference evidence="14" key="1">
    <citation type="submission" date="2015-02" db="EMBL/GenBank/DDBJ databases">
        <title>Genome sequencing for Strongylocentrotus purpuratus.</title>
        <authorList>
            <person name="Murali S."/>
            <person name="Liu Y."/>
            <person name="Vee V."/>
            <person name="English A."/>
            <person name="Wang M."/>
            <person name="Skinner E."/>
            <person name="Han Y."/>
            <person name="Muzny D.M."/>
            <person name="Worley K.C."/>
            <person name="Gibbs R.A."/>
        </authorList>
    </citation>
    <scope>NUCLEOTIDE SEQUENCE</scope>
</reference>
<dbReference type="GeneID" id="100892388"/>
<feature type="binding site" evidence="8">
    <location>
        <position position="608"/>
    </location>
    <ligand>
        <name>Zn(2+)</name>
        <dbReference type="ChEBI" id="CHEBI:29105"/>
        <label>1</label>
    </ligand>
</feature>
<dbReference type="GO" id="GO:0006355">
    <property type="term" value="P:regulation of DNA-templated transcription"/>
    <property type="evidence" value="ECO:0000318"/>
    <property type="project" value="GO_Central"/>
</dbReference>
<dbReference type="InParanoid" id="A0A7M7HNP5"/>
<keyword evidence="5 8" id="KW-0862">Zinc</keyword>
<feature type="compositionally biased region" description="Acidic residues" evidence="10">
    <location>
        <begin position="832"/>
        <end position="852"/>
    </location>
</feature>
<accession>A0A7M7HNP5</accession>
<feature type="compositionally biased region" description="Polar residues" evidence="10">
    <location>
        <begin position="84"/>
        <end position="96"/>
    </location>
</feature>
<dbReference type="InterPro" id="IPR013087">
    <property type="entry name" value="Znf_C2H2_type"/>
</dbReference>
<comment type="similarity">
    <text evidence="2">Belongs to the ING family.</text>
</comment>
<feature type="domain" description="PHD-type" evidence="11">
    <location>
        <begin position="605"/>
        <end position="655"/>
    </location>
</feature>
<evidence type="ECO:0000256" key="6">
    <source>
        <dbReference type="ARBA" id="ARBA00022853"/>
    </source>
</evidence>
<keyword evidence="7" id="KW-0539">Nucleus</keyword>
<dbReference type="Gene3D" id="3.30.160.60">
    <property type="entry name" value="Classic Zinc Finger"/>
    <property type="match status" value="1"/>
</dbReference>
<feature type="region of interest" description="Disordered" evidence="10">
    <location>
        <begin position="149"/>
        <end position="221"/>
    </location>
</feature>
<evidence type="ECO:0000256" key="3">
    <source>
        <dbReference type="ARBA" id="ARBA00022723"/>
    </source>
</evidence>
<dbReference type="GO" id="GO:0008270">
    <property type="term" value="F:zinc ion binding"/>
    <property type="evidence" value="ECO:0007669"/>
    <property type="project" value="UniProtKB-KW"/>
</dbReference>
<organism evidence="13 14">
    <name type="scientific">Strongylocentrotus purpuratus</name>
    <name type="common">Purple sea urchin</name>
    <dbReference type="NCBI Taxonomy" id="7668"/>
    <lineage>
        <taxon>Eukaryota</taxon>
        <taxon>Metazoa</taxon>
        <taxon>Echinodermata</taxon>
        <taxon>Eleutherozoa</taxon>
        <taxon>Echinozoa</taxon>
        <taxon>Echinoidea</taxon>
        <taxon>Euechinoidea</taxon>
        <taxon>Echinacea</taxon>
        <taxon>Camarodonta</taxon>
        <taxon>Echinidea</taxon>
        <taxon>Strongylocentrotidae</taxon>
        <taxon>Strongylocentrotus</taxon>
    </lineage>
</organism>
<feature type="compositionally biased region" description="Acidic residues" evidence="10">
    <location>
        <begin position="509"/>
        <end position="520"/>
    </location>
</feature>
<evidence type="ECO:0000256" key="2">
    <source>
        <dbReference type="ARBA" id="ARBA00010210"/>
    </source>
</evidence>
<feature type="compositionally biased region" description="Basic residues" evidence="10">
    <location>
        <begin position="856"/>
        <end position="866"/>
    </location>
</feature>
<evidence type="ECO:0000313" key="14">
    <source>
        <dbReference type="Proteomes" id="UP000007110"/>
    </source>
</evidence>
<feature type="binding site" evidence="8">
    <location>
        <position position="622"/>
    </location>
    <ligand>
        <name>Zn(2+)</name>
        <dbReference type="ChEBI" id="CHEBI:29105"/>
        <label>2</label>
    </ligand>
</feature>
<feature type="compositionally biased region" description="Low complexity" evidence="10">
    <location>
        <begin position="460"/>
        <end position="469"/>
    </location>
</feature>
<dbReference type="InterPro" id="IPR019786">
    <property type="entry name" value="Zinc_finger_PHD-type_CS"/>
</dbReference>
<evidence type="ECO:0000256" key="9">
    <source>
        <dbReference type="PROSITE-ProRule" id="PRU00042"/>
    </source>
</evidence>
<sequence>MESSSASEGASPDVRPVICESLQDLTDWGDLLGICEKHAEQVVPERNDVDQSSQESSTEDHSRARSSPTGDIPGNGASNLPHKTPQSDSSVIPSVVHTNGTAVRTRKRIRHSWPDVSVKLGQDVTYNCFPHEHFSFAFKEVIFREEKIQEEDDEDELPEISFVPSPEPTLPPKKEKSSHKRHKVLHSRKTDKKASVLTEQRGKNTPVAQQGHCEDKKDKLKEGRSSPLIALAVSLKKPGVTKERRLLPSVVTSGGTTAGSQGTTLHAQVATLQPGVQTSANKGVHPQQSAGASNVLQILNTPQDGRRTPTHSRLVTVLPPTPPNEPVVVQPVSQTVSRVVPKGLPGQLPMQRVQVFVKQVAAQPSKPLGVSPFSSPTFRIMKTSQILTPPIDKRVAPVSSPAKQPEQPCRKTEQPLQKTEQPPEKPEHPSQKSGEPLQKPEEPHGCRPSEISSETPVTKDLSSTLTSLEDSSEATTKPSLAVATDDGARAEGDEEEIDVGETLITTSQDETDSQVEVVESEVEIREDTKEVLSSLKRKAPSSPCSTLLKIKCEKIDAVVRINKTNEDLYRAEGSQEKRSVQARRNSFSAAEQGCFFNVVDKSSRLGVCPCGRANAYDAMIACDNPQCEIEWYHFTCVGVTKVPKDEWFCPFCSKEAAETLRKKKERRKEQRRKKKELELKRKRMKKPQQEEAGLCPCGQPNSWDRMIACDGRDCSVEWYHFRCVDVKSPPETEWLCILCRDSVQDPSNIPYVRRKRQHRPIKYSIYGEGGDGSTDESKEAMDWKEDESSDDSGDSDDTSNDEEGVEHDHDHGDDGRSRVRERARTKWREALSEEVDIEVDSNSSDDEDDDDELSRSRRSRRSRHKKIDLDFEDGAEFDDDVDGRRGETVRTKATPKRVRTSSGEKRRHSSGAQTKESPRREKDMVKVSTNSGDQGSEAVNKQKNVSEGRFLIRVCSACGQEFIDPLTEGSQSANQENPAAAVLCRLCVNKSKKGGEKCLQAGILLPPSKTKDTIAATATPSPATVGQDDPPNSPPGEAGAGRSTRFHEIVACKVCGMGYRTRVSLLIHMKAKHLGHLSSFECTPCDRLFISQEECEQHMASLHHV</sequence>
<evidence type="ECO:0000256" key="5">
    <source>
        <dbReference type="ARBA" id="ARBA00022833"/>
    </source>
</evidence>
<feature type="compositionally biased region" description="Basic and acidic residues" evidence="10">
    <location>
        <begin position="40"/>
        <end position="49"/>
    </location>
</feature>
<feature type="region of interest" description="Disordered" evidence="10">
    <location>
        <begin position="1019"/>
        <end position="1042"/>
    </location>
</feature>
<dbReference type="InterPro" id="IPR019787">
    <property type="entry name" value="Znf_PHD-finger"/>
</dbReference>
<keyword evidence="3 8" id="KW-0479">Metal-binding</keyword>
<feature type="binding site" evidence="8">
    <location>
        <position position="652"/>
    </location>
    <ligand>
        <name>Zn(2+)</name>
        <dbReference type="ChEBI" id="CHEBI:29105"/>
        <label>2</label>
    </ligand>
</feature>
<dbReference type="InterPro" id="IPR011011">
    <property type="entry name" value="Znf_FYVE_PHD"/>
</dbReference>
<dbReference type="PROSITE" id="PS00028">
    <property type="entry name" value="ZINC_FINGER_C2H2_1"/>
    <property type="match status" value="2"/>
</dbReference>